<sequence>MSKLCPVSHRIGLLLGTGKGADVHFLVGREEEKEATHKLILASASEVFEAMFRFDEENETRPPAKKVAKMANSTVEDTAARDSSAAAGNEHDPVVVPDVRIKRLDIVGSWRWVDGKEDACGICRTPFETCCMDCKFPGDECPLVYIYIYYCAGGYGFYRISRIN</sequence>
<dbReference type="InterPro" id="IPR011333">
    <property type="entry name" value="SKP1/BTB/POZ_sf"/>
</dbReference>
<dbReference type="PROSITE" id="PS50097">
    <property type="entry name" value="BTB"/>
    <property type="match status" value="1"/>
</dbReference>
<evidence type="ECO:0000313" key="7">
    <source>
        <dbReference type="EMBL" id="KAL3078750.1"/>
    </source>
</evidence>
<dbReference type="AlphaFoldDB" id="A0ABD2INA2"/>
<keyword evidence="3" id="KW-0833">Ubl conjugation pathway</keyword>
<dbReference type="Pfam" id="PF00651">
    <property type="entry name" value="BTB"/>
    <property type="match status" value="1"/>
</dbReference>
<dbReference type="InterPro" id="IPR024991">
    <property type="entry name" value="RING-H2_APC11"/>
</dbReference>
<organism evidence="7 8">
    <name type="scientific">Heterodera trifolii</name>
    <dbReference type="NCBI Taxonomy" id="157864"/>
    <lineage>
        <taxon>Eukaryota</taxon>
        <taxon>Metazoa</taxon>
        <taxon>Ecdysozoa</taxon>
        <taxon>Nematoda</taxon>
        <taxon>Chromadorea</taxon>
        <taxon>Rhabditida</taxon>
        <taxon>Tylenchina</taxon>
        <taxon>Tylenchomorpha</taxon>
        <taxon>Tylenchoidea</taxon>
        <taxon>Heteroderidae</taxon>
        <taxon>Heteroderinae</taxon>
        <taxon>Heterodera</taxon>
    </lineage>
</organism>
<feature type="domain" description="BTB" evidence="6">
    <location>
        <begin position="21"/>
        <end position="52"/>
    </location>
</feature>
<name>A0ABD2INA2_9BILA</name>
<dbReference type="EMBL" id="JBICBT010001196">
    <property type="protein sequence ID" value="KAL3078750.1"/>
    <property type="molecule type" value="Genomic_DNA"/>
</dbReference>
<dbReference type="Proteomes" id="UP001620626">
    <property type="component" value="Unassembled WGS sequence"/>
</dbReference>
<proteinExistence type="predicted"/>
<dbReference type="SUPFAM" id="SSF57850">
    <property type="entry name" value="RING/U-box"/>
    <property type="match status" value="1"/>
</dbReference>
<evidence type="ECO:0000256" key="4">
    <source>
        <dbReference type="ARBA" id="ARBA00022833"/>
    </source>
</evidence>
<dbReference type="SUPFAM" id="SSF54695">
    <property type="entry name" value="POZ domain"/>
    <property type="match status" value="1"/>
</dbReference>
<evidence type="ECO:0000256" key="2">
    <source>
        <dbReference type="ARBA" id="ARBA00022771"/>
    </source>
</evidence>
<keyword evidence="4" id="KW-0862">Zinc</keyword>
<dbReference type="InterPro" id="IPR000210">
    <property type="entry name" value="BTB/POZ_dom"/>
</dbReference>
<evidence type="ECO:0000313" key="8">
    <source>
        <dbReference type="Proteomes" id="UP001620626"/>
    </source>
</evidence>
<protein>
    <recommendedName>
        <fullName evidence="6">BTB domain-containing protein</fullName>
    </recommendedName>
</protein>
<comment type="caution">
    <text evidence="7">The sequence shown here is derived from an EMBL/GenBank/DDBJ whole genome shotgun (WGS) entry which is preliminary data.</text>
</comment>
<evidence type="ECO:0000256" key="5">
    <source>
        <dbReference type="ARBA" id="ARBA00023306"/>
    </source>
</evidence>
<dbReference type="PANTHER" id="PTHR11210">
    <property type="entry name" value="RING BOX"/>
    <property type="match status" value="1"/>
</dbReference>
<reference evidence="7 8" key="1">
    <citation type="submission" date="2024-10" db="EMBL/GenBank/DDBJ databases">
        <authorList>
            <person name="Kim D."/>
        </authorList>
    </citation>
    <scope>NUCLEOTIDE SEQUENCE [LARGE SCALE GENOMIC DNA]</scope>
    <source>
        <strain evidence="7">BH-2024</strain>
    </source>
</reference>
<dbReference type="InterPro" id="IPR013083">
    <property type="entry name" value="Znf_RING/FYVE/PHD"/>
</dbReference>
<keyword evidence="8" id="KW-1185">Reference proteome</keyword>
<keyword evidence="2" id="KW-0863">Zinc-finger</keyword>
<keyword evidence="1" id="KW-0479">Metal-binding</keyword>
<dbReference type="Pfam" id="PF12861">
    <property type="entry name" value="zf-ANAPC11"/>
    <property type="match status" value="1"/>
</dbReference>
<dbReference type="InterPro" id="IPR051031">
    <property type="entry name" value="RING-box_E3_Ubiquitin_Ligase"/>
</dbReference>
<gene>
    <name evidence="7" type="ORF">niasHT_036270</name>
</gene>
<evidence type="ECO:0000256" key="3">
    <source>
        <dbReference type="ARBA" id="ARBA00022786"/>
    </source>
</evidence>
<accession>A0ABD2INA2</accession>
<dbReference type="GO" id="GO:0008270">
    <property type="term" value="F:zinc ion binding"/>
    <property type="evidence" value="ECO:0007669"/>
    <property type="project" value="UniProtKB-KW"/>
</dbReference>
<keyword evidence="5" id="KW-0131">Cell cycle</keyword>
<dbReference type="Gene3D" id="3.30.40.10">
    <property type="entry name" value="Zinc/RING finger domain, C3HC4 (zinc finger)"/>
    <property type="match status" value="1"/>
</dbReference>
<dbReference type="Gene3D" id="3.30.710.10">
    <property type="entry name" value="Potassium Channel Kv1.1, Chain A"/>
    <property type="match status" value="1"/>
</dbReference>
<evidence type="ECO:0000259" key="6">
    <source>
        <dbReference type="PROSITE" id="PS50097"/>
    </source>
</evidence>
<evidence type="ECO:0000256" key="1">
    <source>
        <dbReference type="ARBA" id="ARBA00022723"/>
    </source>
</evidence>